<organism evidence="7 8">
    <name type="scientific">Dokdonia sinensis</name>
    <dbReference type="NCBI Taxonomy" id="2479847"/>
    <lineage>
        <taxon>Bacteria</taxon>
        <taxon>Pseudomonadati</taxon>
        <taxon>Bacteroidota</taxon>
        <taxon>Flavobacteriia</taxon>
        <taxon>Flavobacteriales</taxon>
        <taxon>Flavobacteriaceae</taxon>
        <taxon>Dokdonia</taxon>
    </lineage>
</organism>
<dbReference type="GO" id="GO:0015920">
    <property type="term" value="P:lipopolysaccharide transport"/>
    <property type="evidence" value="ECO:0007669"/>
    <property type="project" value="TreeGrafter"/>
</dbReference>
<accession>A0A3M0FYW0</accession>
<reference evidence="7 8" key="1">
    <citation type="submission" date="2018-10" db="EMBL/GenBank/DDBJ databases">
        <title>Dokdonia luteus sp. nov., isolated from sea water.</title>
        <authorList>
            <person name="Zhou L.Y."/>
            <person name="Du Z.J."/>
        </authorList>
    </citation>
    <scope>NUCLEOTIDE SEQUENCE [LARGE SCALE GENOMIC DNA]</scope>
    <source>
        <strain evidence="7 8">SH27</strain>
    </source>
</reference>
<evidence type="ECO:0000256" key="4">
    <source>
        <dbReference type="ARBA" id="ARBA00022989"/>
    </source>
</evidence>
<feature type="transmembrane region" description="Helical" evidence="6">
    <location>
        <begin position="371"/>
        <end position="391"/>
    </location>
</feature>
<dbReference type="PANTHER" id="PTHR33529:SF6">
    <property type="entry name" value="YJGP_YJGQ FAMILY PERMEASE"/>
    <property type="match status" value="1"/>
</dbReference>
<dbReference type="RefSeq" id="WP_121917762.1">
    <property type="nucleotide sequence ID" value="NZ_REFV01000010.1"/>
</dbReference>
<dbReference type="Proteomes" id="UP000281985">
    <property type="component" value="Unassembled WGS sequence"/>
</dbReference>
<dbReference type="OrthoDB" id="1096108at2"/>
<dbReference type="Pfam" id="PF03739">
    <property type="entry name" value="LptF_LptG"/>
    <property type="match status" value="1"/>
</dbReference>
<feature type="transmembrane region" description="Helical" evidence="6">
    <location>
        <begin position="398"/>
        <end position="417"/>
    </location>
</feature>
<name>A0A3M0FYW0_9FLAO</name>
<comment type="caution">
    <text evidence="7">The sequence shown here is derived from an EMBL/GenBank/DDBJ whole genome shotgun (WGS) entry which is preliminary data.</text>
</comment>
<evidence type="ECO:0000313" key="7">
    <source>
        <dbReference type="EMBL" id="RMB57655.1"/>
    </source>
</evidence>
<keyword evidence="3 6" id="KW-0812">Transmembrane</keyword>
<dbReference type="PANTHER" id="PTHR33529">
    <property type="entry name" value="SLR0882 PROTEIN-RELATED"/>
    <property type="match status" value="1"/>
</dbReference>
<keyword evidence="4 6" id="KW-1133">Transmembrane helix</keyword>
<evidence type="ECO:0000256" key="5">
    <source>
        <dbReference type="ARBA" id="ARBA00023136"/>
    </source>
</evidence>
<dbReference type="AlphaFoldDB" id="A0A3M0FYW0"/>
<gene>
    <name evidence="7" type="ORF">EAX61_11115</name>
</gene>
<feature type="transmembrane region" description="Helical" evidence="6">
    <location>
        <begin position="429"/>
        <end position="448"/>
    </location>
</feature>
<evidence type="ECO:0000313" key="8">
    <source>
        <dbReference type="Proteomes" id="UP000281985"/>
    </source>
</evidence>
<evidence type="ECO:0000256" key="2">
    <source>
        <dbReference type="ARBA" id="ARBA00022475"/>
    </source>
</evidence>
<keyword evidence="8" id="KW-1185">Reference proteome</keyword>
<evidence type="ECO:0000256" key="3">
    <source>
        <dbReference type="ARBA" id="ARBA00022692"/>
    </source>
</evidence>
<keyword evidence="2" id="KW-1003">Cell membrane</keyword>
<keyword evidence="5 6" id="KW-0472">Membrane</keyword>
<feature type="transmembrane region" description="Helical" evidence="6">
    <location>
        <begin position="7"/>
        <end position="36"/>
    </location>
</feature>
<dbReference type="GO" id="GO:0043190">
    <property type="term" value="C:ATP-binding cassette (ABC) transporter complex"/>
    <property type="evidence" value="ECO:0007669"/>
    <property type="project" value="TreeGrafter"/>
</dbReference>
<feature type="transmembrane region" description="Helical" evidence="6">
    <location>
        <begin position="102"/>
        <end position="122"/>
    </location>
</feature>
<evidence type="ECO:0000256" key="1">
    <source>
        <dbReference type="ARBA" id="ARBA00004651"/>
    </source>
</evidence>
<dbReference type="InterPro" id="IPR005495">
    <property type="entry name" value="LptG/LptF_permease"/>
</dbReference>
<protein>
    <submittedName>
        <fullName evidence="7">YjgP/YjgQ family permease</fullName>
    </submittedName>
</protein>
<evidence type="ECO:0000256" key="6">
    <source>
        <dbReference type="SAM" id="Phobius"/>
    </source>
</evidence>
<dbReference type="EMBL" id="REFV01000010">
    <property type="protein sequence ID" value="RMB57655.1"/>
    <property type="molecule type" value="Genomic_DNA"/>
</dbReference>
<comment type="subcellular location">
    <subcellularLocation>
        <location evidence="1">Cell membrane</location>
        <topology evidence="1">Multi-pass membrane protein</topology>
    </subcellularLocation>
</comment>
<sequence>MKILDRYILFTFIKTFLSIFIILMFILILQSLWLYIKELAGRELPISVILKFLVFVMPRLTVIVLPLAILLSSIMVFGNFAENYEFAAMKSTGISLQRAMKSLIIFIIGLGITAFFFSNSIIPRAEIEFINLRRNIAKVKPALAITTGQFNALGETINIKVDEKFGENDEFLKGVVIHKKDPNRIGNYTVIIAEEGELISTEDEPVLSLKLKNGNYYDELLQRDLKKKKRKPFAKSYFETYTLNIDISLLDDVDFEDKQIDNAYTMLNVVELAEEIDKQSVEMTEDYKSFSDSFMNKSGFTPIEGASGVTVKDTIQPELLDNYRLKDQVAIIEMARSNIKNSMVTLDNRKIAFKRKVKTINKYEIAVHDKYVLAFSCIILFFVGAPLGAIIKKGGLGLPIVIGVVTFLTFHFVGIFAKNSAEDNTITPFIASWLSSFIMLPIGIYFTYRATTDQGILGSGDFFAPLKRMFAKKQKITAVPDIKDISYTLTDQESEMLDKFSSNQLKDVVKNYKQYEYSEDVRFAAIDRLGQLGITLENLKVQGYYTDPV</sequence>
<proteinExistence type="predicted"/>
<feature type="transmembrane region" description="Helical" evidence="6">
    <location>
        <begin position="56"/>
        <end position="81"/>
    </location>
</feature>